<keyword evidence="1" id="KW-0732">Signal</keyword>
<evidence type="ECO:0000256" key="1">
    <source>
        <dbReference type="SAM" id="SignalP"/>
    </source>
</evidence>
<proteinExistence type="predicted"/>
<feature type="chain" id="PRO_5016111853" description="Secreted protein" evidence="1">
    <location>
        <begin position="22"/>
        <end position="69"/>
    </location>
</feature>
<gene>
    <name evidence="2" type="ORF">DM02DRAFT_611212</name>
</gene>
<sequence>MMPICTSFFSLYGFFAFFCVANFQPQQVEYKCSARSVQSACIRPAGLYAHARPAERKMDFEEWGKGKCV</sequence>
<reference evidence="2 3" key="1">
    <citation type="journal article" date="2018" name="Sci. Rep.">
        <title>Comparative genomics provides insights into the lifestyle and reveals functional heterogeneity of dark septate endophytic fungi.</title>
        <authorList>
            <person name="Knapp D.G."/>
            <person name="Nemeth J.B."/>
            <person name="Barry K."/>
            <person name="Hainaut M."/>
            <person name="Henrissat B."/>
            <person name="Johnson J."/>
            <person name="Kuo A."/>
            <person name="Lim J.H.P."/>
            <person name="Lipzen A."/>
            <person name="Nolan M."/>
            <person name="Ohm R.A."/>
            <person name="Tamas L."/>
            <person name="Grigoriev I.V."/>
            <person name="Spatafora J.W."/>
            <person name="Nagy L.G."/>
            <person name="Kovacs G.M."/>
        </authorList>
    </citation>
    <scope>NUCLEOTIDE SEQUENCE [LARGE SCALE GENOMIC DNA]</scope>
    <source>
        <strain evidence="2 3">DSE2036</strain>
    </source>
</reference>
<accession>A0A2V1E2V1</accession>
<organism evidence="2 3">
    <name type="scientific">Periconia macrospinosa</name>
    <dbReference type="NCBI Taxonomy" id="97972"/>
    <lineage>
        <taxon>Eukaryota</taxon>
        <taxon>Fungi</taxon>
        <taxon>Dikarya</taxon>
        <taxon>Ascomycota</taxon>
        <taxon>Pezizomycotina</taxon>
        <taxon>Dothideomycetes</taxon>
        <taxon>Pleosporomycetidae</taxon>
        <taxon>Pleosporales</taxon>
        <taxon>Massarineae</taxon>
        <taxon>Periconiaceae</taxon>
        <taxon>Periconia</taxon>
    </lineage>
</organism>
<dbReference type="AlphaFoldDB" id="A0A2V1E2V1"/>
<keyword evidence="3" id="KW-1185">Reference proteome</keyword>
<feature type="signal peptide" evidence="1">
    <location>
        <begin position="1"/>
        <end position="21"/>
    </location>
</feature>
<name>A0A2V1E2V1_9PLEO</name>
<dbReference type="EMBL" id="KZ805318">
    <property type="protein sequence ID" value="PVI04858.1"/>
    <property type="molecule type" value="Genomic_DNA"/>
</dbReference>
<evidence type="ECO:0000313" key="2">
    <source>
        <dbReference type="EMBL" id="PVI04858.1"/>
    </source>
</evidence>
<dbReference type="Proteomes" id="UP000244855">
    <property type="component" value="Unassembled WGS sequence"/>
</dbReference>
<evidence type="ECO:0008006" key="4">
    <source>
        <dbReference type="Google" id="ProtNLM"/>
    </source>
</evidence>
<evidence type="ECO:0000313" key="3">
    <source>
        <dbReference type="Proteomes" id="UP000244855"/>
    </source>
</evidence>
<protein>
    <recommendedName>
        <fullName evidence="4">Secreted protein</fullName>
    </recommendedName>
</protein>